<evidence type="ECO:0000313" key="3">
    <source>
        <dbReference type="EMBL" id="MBZ6068185.1"/>
    </source>
</evidence>
<name>A0ABS7VFL6_9GAMM</name>
<comment type="caution">
    <text evidence="3">The sequence shown here is derived from an EMBL/GenBank/DDBJ whole genome shotgun (WGS) entry which is preliminary data.</text>
</comment>
<dbReference type="Pfam" id="PF01757">
    <property type="entry name" value="Acyl_transf_3"/>
    <property type="match status" value="1"/>
</dbReference>
<gene>
    <name evidence="3" type="ORF">LA374_18550</name>
</gene>
<keyword evidence="3" id="KW-0012">Acyltransferase</keyword>
<keyword evidence="3" id="KW-0808">Transferase</keyword>
<accession>A0ABS7VFL6</accession>
<evidence type="ECO:0000259" key="2">
    <source>
        <dbReference type="Pfam" id="PF01757"/>
    </source>
</evidence>
<evidence type="ECO:0000313" key="4">
    <source>
        <dbReference type="Proteomes" id="UP000774958"/>
    </source>
</evidence>
<keyword evidence="4" id="KW-1185">Reference proteome</keyword>
<feature type="transmembrane region" description="Helical" evidence="1">
    <location>
        <begin position="49"/>
        <end position="67"/>
    </location>
</feature>
<feature type="transmembrane region" description="Helical" evidence="1">
    <location>
        <begin position="12"/>
        <end position="29"/>
    </location>
</feature>
<dbReference type="PANTHER" id="PTHR23028">
    <property type="entry name" value="ACETYLTRANSFERASE"/>
    <property type="match status" value="1"/>
</dbReference>
<feature type="transmembrane region" description="Helical" evidence="1">
    <location>
        <begin position="271"/>
        <end position="289"/>
    </location>
</feature>
<reference evidence="3 4" key="1">
    <citation type="submission" date="2021-09" db="EMBL/GenBank/DDBJ databases">
        <title>Aeromonas schubertii isolated from Asian sea bass.</title>
        <authorList>
            <person name="Pinpimai K."/>
        </authorList>
    </citation>
    <scope>NUCLEOTIDE SEQUENCE [LARGE SCALE GENOMIC DNA]</scope>
    <source>
        <strain evidence="3 4">CHULA2021a</strain>
    </source>
</reference>
<dbReference type="PANTHER" id="PTHR23028:SF53">
    <property type="entry name" value="ACYL_TRANSF_3 DOMAIN-CONTAINING PROTEIN"/>
    <property type="match status" value="1"/>
</dbReference>
<dbReference type="EMBL" id="JAIRBT010000036">
    <property type="protein sequence ID" value="MBZ6068185.1"/>
    <property type="molecule type" value="Genomic_DNA"/>
</dbReference>
<feature type="transmembrane region" description="Helical" evidence="1">
    <location>
        <begin position="187"/>
        <end position="205"/>
    </location>
</feature>
<dbReference type="Proteomes" id="UP000774958">
    <property type="component" value="Unassembled WGS sequence"/>
</dbReference>
<feature type="transmembrane region" description="Helical" evidence="1">
    <location>
        <begin position="348"/>
        <end position="370"/>
    </location>
</feature>
<feature type="transmembrane region" description="Helical" evidence="1">
    <location>
        <begin position="309"/>
        <end position="328"/>
    </location>
</feature>
<evidence type="ECO:0000256" key="1">
    <source>
        <dbReference type="SAM" id="Phobius"/>
    </source>
</evidence>
<feature type="domain" description="Acyltransferase 3" evidence="2">
    <location>
        <begin position="12"/>
        <end position="359"/>
    </location>
</feature>
<feature type="transmembrane region" description="Helical" evidence="1">
    <location>
        <begin position="88"/>
        <end position="105"/>
    </location>
</feature>
<organism evidence="3 4">
    <name type="scientific">Aeromonas schubertii</name>
    <dbReference type="NCBI Taxonomy" id="652"/>
    <lineage>
        <taxon>Bacteria</taxon>
        <taxon>Pseudomonadati</taxon>
        <taxon>Pseudomonadota</taxon>
        <taxon>Gammaproteobacteria</taxon>
        <taxon>Aeromonadales</taxon>
        <taxon>Aeromonadaceae</taxon>
        <taxon>Aeromonas</taxon>
    </lineage>
</organism>
<feature type="transmembrane region" description="Helical" evidence="1">
    <location>
        <begin position="159"/>
        <end position="180"/>
    </location>
</feature>
<sequence length="398" mass="44185">MAVTQLPLLGPLRGFAACMVVLFHARLLLFPQWKESIAGTTQLIENGYLWVDLFFILSGLVMAHVYARTMATRQVRVMHFLWLRLTRVYPLFATTMIVLIGWELFKQAQQTGFYAGPLFREWGFEGAQAFESLFTPAAALPSSFLLMQAPAGYGLTWNFAAWSLSVEWISYLLFPLLLPLALSRSRWAILAPLSAIALLTALLFQHGTLDLTNGAPAVGRGVAGFTIGVWLLRPVQATRLRPIARSDRLLGALFLLPLILLHFTLTPLLTMAVLIAFVALVWIAASQTLRDTRVFSLLENRVTRLLGDLSYSIYLWHAVLLLTGLELAHYLAPEAVEAWFGVTDPASGVLAVALFMVLLWGLSWCSYHGIERPAQRALRRLIKAPRPEAANGSGVTVE</sequence>
<keyword evidence="1" id="KW-1133">Transmembrane helix</keyword>
<dbReference type="RefSeq" id="WP_224163635.1">
    <property type="nucleotide sequence ID" value="NZ_JAIRBT010000036.1"/>
</dbReference>
<protein>
    <submittedName>
        <fullName evidence="3">Acyltransferase</fullName>
    </submittedName>
</protein>
<dbReference type="InterPro" id="IPR050879">
    <property type="entry name" value="Acyltransferase_3"/>
</dbReference>
<keyword evidence="1" id="KW-0472">Membrane</keyword>
<dbReference type="InterPro" id="IPR002656">
    <property type="entry name" value="Acyl_transf_3_dom"/>
</dbReference>
<proteinExistence type="predicted"/>
<dbReference type="GO" id="GO:0016746">
    <property type="term" value="F:acyltransferase activity"/>
    <property type="evidence" value="ECO:0007669"/>
    <property type="project" value="UniProtKB-KW"/>
</dbReference>
<keyword evidence="1" id="KW-0812">Transmembrane</keyword>